<dbReference type="Proteomes" id="UP000001929">
    <property type="component" value="Chromosome"/>
</dbReference>
<keyword evidence="2" id="KW-0238">DNA-binding</keyword>
<dbReference type="InterPro" id="IPR050313">
    <property type="entry name" value="Carb_Metab_HTH_regulators"/>
</dbReference>
<dbReference type="InterPro" id="IPR037171">
    <property type="entry name" value="NagB/RpiA_transferase-like"/>
</dbReference>
<dbReference type="HOGENOM" id="CLU_060699_4_0_5"/>
<dbReference type="InterPro" id="IPR014036">
    <property type="entry name" value="DeoR-like_C"/>
</dbReference>
<dbReference type="EMBL" id="CP000230">
    <property type="protein sequence ID" value="ABC23104.1"/>
    <property type="molecule type" value="Genomic_DNA"/>
</dbReference>
<dbReference type="PATRIC" id="fig|269796.9.peg.2402"/>
<dbReference type="InterPro" id="IPR001034">
    <property type="entry name" value="DeoR_HTH"/>
</dbReference>
<dbReference type="SUPFAM" id="SSF100950">
    <property type="entry name" value="NagB/RpiA/CoA transferase-like"/>
    <property type="match status" value="1"/>
</dbReference>
<evidence type="ECO:0000313" key="5">
    <source>
        <dbReference type="EMBL" id="ABC23104.1"/>
    </source>
</evidence>
<evidence type="ECO:0000256" key="3">
    <source>
        <dbReference type="ARBA" id="ARBA00023163"/>
    </source>
</evidence>
<sequence>MRTMSYRRVERLAMLATALEAGGSLRLKEAAKMLGVSEMTVRRDIATGDGSLTYLGGYIVAGQETPGGMGYLFATELASHTEKKRDACTLAASLIEPGDTVFLDCGTTMPHLASRIPTDLRLTVVCYAINVAEILCKKPNLKVVLLGGIYHPSSATFSSEEALGTLANIGINKAFISAGGLHADRGVSCSNFHEVPIKRAAMQNAVRRIVVLDSTKFGRVKPAFIGQIDDFDTVVSDAAVPAPWRETLPPGVRLLMPAP</sequence>
<dbReference type="PROSITE" id="PS51000">
    <property type="entry name" value="HTH_DEOR_2"/>
    <property type="match status" value="1"/>
</dbReference>
<dbReference type="GO" id="GO:0003677">
    <property type="term" value="F:DNA binding"/>
    <property type="evidence" value="ECO:0007669"/>
    <property type="project" value="UniProtKB-KW"/>
</dbReference>
<keyword evidence="1" id="KW-0805">Transcription regulation</keyword>
<dbReference type="PANTHER" id="PTHR30363:SF8">
    <property type="entry name" value="DEOXYRIBOSE OPERON REPRESSOR"/>
    <property type="match status" value="1"/>
</dbReference>
<dbReference type="Pfam" id="PF08220">
    <property type="entry name" value="HTH_DeoR"/>
    <property type="match status" value="1"/>
</dbReference>
<dbReference type="EnsemblBacteria" id="ABC23104">
    <property type="protein sequence ID" value="ABC23104"/>
    <property type="gene ID" value="Rru_A2304"/>
</dbReference>
<gene>
    <name evidence="5" type="ordered locus">Rru_A2304</name>
</gene>
<reference evidence="5 6" key="1">
    <citation type="journal article" date="2011" name="Stand. Genomic Sci.">
        <title>Complete genome sequence of Rhodospirillum rubrum type strain (S1).</title>
        <authorList>
            <person name="Munk A.C."/>
            <person name="Copeland A."/>
            <person name="Lucas S."/>
            <person name="Lapidus A."/>
            <person name="Del Rio T.G."/>
            <person name="Barry K."/>
            <person name="Detter J.C."/>
            <person name="Hammon N."/>
            <person name="Israni S."/>
            <person name="Pitluck S."/>
            <person name="Brettin T."/>
            <person name="Bruce D."/>
            <person name="Han C."/>
            <person name="Tapia R."/>
            <person name="Gilna P."/>
            <person name="Schmutz J."/>
            <person name="Larimer F."/>
            <person name="Land M."/>
            <person name="Kyrpides N.C."/>
            <person name="Mavromatis K."/>
            <person name="Richardson P."/>
            <person name="Rohde M."/>
            <person name="Goker M."/>
            <person name="Klenk H.P."/>
            <person name="Zhang Y."/>
            <person name="Roberts G.P."/>
            <person name="Reslewic S."/>
            <person name="Schwartz D.C."/>
        </authorList>
    </citation>
    <scope>NUCLEOTIDE SEQUENCE [LARGE SCALE GENOMIC DNA]</scope>
    <source>
        <strain evidence="6">ATCC 11170 / ATH 1.1.1 / DSM 467 / LMG 4362 / NCIMB 8255 / S1</strain>
    </source>
</reference>
<keyword evidence="6" id="KW-1185">Reference proteome</keyword>
<dbReference type="PANTHER" id="PTHR30363">
    <property type="entry name" value="HTH-TYPE TRANSCRIPTIONAL REGULATOR SRLR-RELATED"/>
    <property type="match status" value="1"/>
</dbReference>
<dbReference type="STRING" id="269796.Rru_A2304"/>
<dbReference type="SMART" id="SM00420">
    <property type="entry name" value="HTH_DEOR"/>
    <property type="match status" value="1"/>
</dbReference>
<evidence type="ECO:0000256" key="2">
    <source>
        <dbReference type="ARBA" id="ARBA00023125"/>
    </source>
</evidence>
<name>Q2RRZ1_RHORT</name>
<dbReference type="PROSITE" id="PS00894">
    <property type="entry name" value="HTH_DEOR_1"/>
    <property type="match status" value="1"/>
</dbReference>
<dbReference type="Pfam" id="PF00455">
    <property type="entry name" value="DeoRC"/>
    <property type="match status" value="1"/>
</dbReference>
<dbReference type="InterPro" id="IPR018356">
    <property type="entry name" value="Tscrpt_reg_HTH_DeoR_CS"/>
</dbReference>
<dbReference type="GO" id="GO:0003700">
    <property type="term" value="F:DNA-binding transcription factor activity"/>
    <property type="evidence" value="ECO:0007669"/>
    <property type="project" value="InterPro"/>
</dbReference>
<protein>
    <submittedName>
        <fullName evidence="5">Transcriptional regulator, DeoR family</fullName>
    </submittedName>
</protein>
<accession>Q2RRZ1</accession>
<dbReference type="PhylomeDB" id="Q2RRZ1"/>
<dbReference type="SMART" id="SM01134">
    <property type="entry name" value="DeoRC"/>
    <property type="match status" value="1"/>
</dbReference>
<proteinExistence type="predicted"/>
<evidence type="ECO:0000259" key="4">
    <source>
        <dbReference type="PROSITE" id="PS51000"/>
    </source>
</evidence>
<feature type="domain" description="HTH deoR-type" evidence="4">
    <location>
        <begin position="8"/>
        <end position="60"/>
    </location>
</feature>
<dbReference type="eggNOG" id="COG1349">
    <property type="taxonomic scope" value="Bacteria"/>
</dbReference>
<dbReference type="KEGG" id="rru:Rru_A2304"/>
<keyword evidence="3" id="KW-0804">Transcription</keyword>
<dbReference type="AlphaFoldDB" id="Q2RRZ1"/>
<evidence type="ECO:0000256" key="1">
    <source>
        <dbReference type="ARBA" id="ARBA00023015"/>
    </source>
</evidence>
<evidence type="ECO:0000313" key="6">
    <source>
        <dbReference type="Proteomes" id="UP000001929"/>
    </source>
</evidence>
<organism evidence="5 6">
    <name type="scientific">Rhodospirillum rubrum (strain ATCC 11170 / ATH 1.1.1 / DSM 467 / LMG 4362 / NCIMB 8255 / S1)</name>
    <dbReference type="NCBI Taxonomy" id="269796"/>
    <lineage>
        <taxon>Bacteria</taxon>
        <taxon>Pseudomonadati</taxon>
        <taxon>Pseudomonadota</taxon>
        <taxon>Alphaproteobacteria</taxon>
        <taxon>Rhodospirillales</taxon>
        <taxon>Rhodospirillaceae</taxon>
        <taxon>Rhodospirillum</taxon>
    </lineage>
</organism>